<organism evidence="2 3">
    <name type="scientific">Mycolicibacterium wolinskyi</name>
    <dbReference type="NCBI Taxonomy" id="59750"/>
    <lineage>
        <taxon>Bacteria</taxon>
        <taxon>Bacillati</taxon>
        <taxon>Actinomycetota</taxon>
        <taxon>Actinomycetes</taxon>
        <taxon>Mycobacteriales</taxon>
        <taxon>Mycobacteriaceae</taxon>
        <taxon>Mycolicibacterium</taxon>
    </lineage>
</organism>
<accession>A0A1X2FJP3</accession>
<feature type="compositionally biased region" description="Acidic residues" evidence="1">
    <location>
        <begin position="745"/>
        <end position="756"/>
    </location>
</feature>
<protein>
    <recommendedName>
        <fullName evidence="4">Transcriptional regulator</fullName>
    </recommendedName>
</protein>
<gene>
    <name evidence="2" type="ORF">AWC31_14730</name>
</gene>
<proteinExistence type="predicted"/>
<feature type="region of interest" description="Disordered" evidence="1">
    <location>
        <begin position="525"/>
        <end position="596"/>
    </location>
</feature>
<evidence type="ECO:0008006" key="4">
    <source>
        <dbReference type="Google" id="ProtNLM"/>
    </source>
</evidence>
<sequence>MTAKASVSLDRHVVILNGAGTFTPNGTRLTGPVTSLDKLETLITYVAGKGLLRPFPPNAAGDMAPARLWFVGDGGRLLVGASDGSSAEDVAAQVGPTLAPLISRGWELKGAPEGRFVLTGSVAHPEARPQHVIVEVVVEASPWLGGGTIIDDQVELGRRLTAWHAALGVLPASSPHGSGAVLLDDIRAARIARPTKSDKSGDKKPAAVLTECGELLSGVTAELRIQPAWAGAPTIVQQQQLDQAVDLALLEQKYPHLASAGMISLGYGRPQRLRGQQAADAAAADKRPFGMWRVLLPAAEQIDQPQWLPSPHPEIQAGQATRAWVNTEDLDNLAKDVSYGGANLSVDRLDIDAAVVWPYQARLLDTWTERLRDDALAAFAGDPALCALVEEVARDYTTAMGDPDRWTHDDWRHHYQPAHAAAIATHIRFRGRRVAMRISREYRVMPLYVHGPSSIYALGIEDETKNPVDLSDKHTRLGRVEITRRVELADDTVLALVLAETPSQVADILTAALDVPSAHDELAAPAARTDTTTHGGDEDSSHDEQTGTKESAEPAETATDTTAAATPAEATTPAPTKTGGTAARRKSAAPAAKRSAPAAAVLHTDGLWLPEGTCIATSNLGELTHVGHVANLAYTYNIGYPLSQDYAEAGQIWVTEAACRHFGIDVTELAEARPTNRVNLLHEMTENIPFVTDAVADGWRLGGKKDDNAVARLGAWTRVFRDDSDKTAVHVVLIAGLDTALTVDDEPIDDDDPGEDLDARKGMPILRGRPTPAQVARRLQLFADALGFPYKVSDRVTGLDILEQARPRPSKDDKGWTVQDWKNIVLAPSTTELPYGLGDVERDYTVWCRVPTAEEQQCLYVHAYDRSGSYFAALGSVEMPIGDPVHYPGGTKFDPRLPGFWLVNIPENANRFMPHLLNPGGHYFTGPKWVTTDRLKMAFQLGYDADIQEAIVWPHHSRVLRLWVERFSHASVVLDIDDPDAQAARNQSKNVRNRGFGAMQSATYMKDKQGFFPARWYMGVGKAGAVIAYRINDIGQKAKRWPVAVDHDSVLYVSNDPNPETAWPGGPATWGRSFGKYKHEGSALLADQLEFLDGNTYRGKKHLTPPDRWRELLPTLTNGGQ</sequence>
<dbReference type="Proteomes" id="UP000193964">
    <property type="component" value="Unassembled WGS sequence"/>
</dbReference>
<comment type="caution">
    <text evidence="2">The sequence shown here is derived from an EMBL/GenBank/DDBJ whole genome shotgun (WGS) entry which is preliminary data.</text>
</comment>
<evidence type="ECO:0000256" key="1">
    <source>
        <dbReference type="SAM" id="MobiDB-lite"/>
    </source>
</evidence>
<name>A0A1X2FJP3_9MYCO</name>
<reference evidence="2 3" key="1">
    <citation type="submission" date="2016-01" db="EMBL/GenBank/DDBJ databases">
        <title>The new phylogeny of the genus Mycobacterium.</title>
        <authorList>
            <person name="Tarcisio F."/>
            <person name="Conor M."/>
            <person name="Antonella G."/>
            <person name="Elisabetta G."/>
            <person name="Giulia F.S."/>
            <person name="Sara T."/>
            <person name="Anna F."/>
            <person name="Clotilde B."/>
            <person name="Roberto B."/>
            <person name="Veronica D.S."/>
            <person name="Fabio R."/>
            <person name="Monica P."/>
            <person name="Olivier J."/>
            <person name="Enrico T."/>
            <person name="Nicola S."/>
        </authorList>
    </citation>
    <scope>NUCLEOTIDE SEQUENCE [LARGE SCALE GENOMIC DNA]</scope>
    <source>
        <strain evidence="2 3">ATCC 700010</strain>
    </source>
</reference>
<feature type="compositionally biased region" description="Low complexity" evidence="1">
    <location>
        <begin position="554"/>
        <end position="596"/>
    </location>
</feature>
<dbReference type="EMBL" id="LQQA01000005">
    <property type="protein sequence ID" value="ORX18548.1"/>
    <property type="molecule type" value="Genomic_DNA"/>
</dbReference>
<dbReference type="OrthoDB" id="4480369at2"/>
<evidence type="ECO:0000313" key="3">
    <source>
        <dbReference type="Proteomes" id="UP000193964"/>
    </source>
</evidence>
<feature type="compositionally biased region" description="Basic and acidic residues" evidence="1">
    <location>
        <begin position="535"/>
        <end position="552"/>
    </location>
</feature>
<dbReference type="AlphaFoldDB" id="A0A1X2FJP3"/>
<feature type="region of interest" description="Disordered" evidence="1">
    <location>
        <begin position="745"/>
        <end position="766"/>
    </location>
</feature>
<evidence type="ECO:0000313" key="2">
    <source>
        <dbReference type="EMBL" id="ORX18548.1"/>
    </source>
</evidence>